<feature type="transmembrane region" description="Helical" evidence="1">
    <location>
        <begin position="48"/>
        <end position="70"/>
    </location>
</feature>
<evidence type="ECO:0000313" key="2">
    <source>
        <dbReference type="EMBL" id="GAH79531.1"/>
    </source>
</evidence>
<gene>
    <name evidence="2" type="ORF">S03H2_55340</name>
</gene>
<keyword evidence="1" id="KW-0472">Membrane</keyword>
<sequence>PDVETNLRCGKCGKPICPKCLVQTPVGARCSDCARPTKVPTFSVSTPYYLRAIGAGLGMAIVCGVAWWAIDWIIPIFSFSILLAYGAGYAISEVISRVVNRKRGTILAIIAGIALVISYSITLILEGGFPSGLFNILYDLLALALGIFAAVNRLR</sequence>
<reference evidence="2" key="1">
    <citation type="journal article" date="2014" name="Front. Microbiol.">
        <title>High frequency of phylogenetically diverse reductive dehalogenase-homologous genes in deep subseafloor sedimentary metagenomes.</title>
        <authorList>
            <person name="Kawai M."/>
            <person name="Futagami T."/>
            <person name="Toyoda A."/>
            <person name="Takaki Y."/>
            <person name="Nishi S."/>
            <person name="Hori S."/>
            <person name="Arai W."/>
            <person name="Tsubouchi T."/>
            <person name="Morono Y."/>
            <person name="Uchiyama I."/>
            <person name="Ito T."/>
            <person name="Fujiyama A."/>
            <person name="Inagaki F."/>
            <person name="Takami H."/>
        </authorList>
    </citation>
    <scope>NUCLEOTIDE SEQUENCE</scope>
    <source>
        <strain evidence="2">Expedition CK06-06</strain>
    </source>
</reference>
<name>X1IAW3_9ZZZZ</name>
<proteinExistence type="predicted"/>
<keyword evidence="1" id="KW-1133">Transmembrane helix</keyword>
<feature type="non-terminal residue" evidence="2">
    <location>
        <position position="1"/>
    </location>
</feature>
<dbReference type="EMBL" id="BARU01035337">
    <property type="protein sequence ID" value="GAH79531.1"/>
    <property type="molecule type" value="Genomic_DNA"/>
</dbReference>
<comment type="caution">
    <text evidence="2">The sequence shown here is derived from an EMBL/GenBank/DDBJ whole genome shotgun (WGS) entry which is preliminary data.</text>
</comment>
<evidence type="ECO:0008006" key="3">
    <source>
        <dbReference type="Google" id="ProtNLM"/>
    </source>
</evidence>
<evidence type="ECO:0000256" key="1">
    <source>
        <dbReference type="SAM" id="Phobius"/>
    </source>
</evidence>
<keyword evidence="1" id="KW-0812">Transmembrane</keyword>
<organism evidence="2">
    <name type="scientific">marine sediment metagenome</name>
    <dbReference type="NCBI Taxonomy" id="412755"/>
    <lineage>
        <taxon>unclassified sequences</taxon>
        <taxon>metagenomes</taxon>
        <taxon>ecological metagenomes</taxon>
    </lineage>
</organism>
<feature type="transmembrane region" description="Helical" evidence="1">
    <location>
        <begin position="76"/>
        <end position="92"/>
    </location>
</feature>
<feature type="transmembrane region" description="Helical" evidence="1">
    <location>
        <begin position="104"/>
        <end position="125"/>
    </location>
</feature>
<accession>X1IAW3</accession>
<protein>
    <recommendedName>
        <fullName evidence="3">B box-type domain-containing protein</fullName>
    </recommendedName>
</protein>
<feature type="transmembrane region" description="Helical" evidence="1">
    <location>
        <begin position="131"/>
        <end position="151"/>
    </location>
</feature>
<dbReference type="AlphaFoldDB" id="X1IAW3"/>